<accession>A0A5C5XVL7</accession>
<keyword evidence="10" id="KW-1185">Reference proteome</keyword>
<dbReference type="RefSeq" id="WP_146391639.1">
    <property type="nucleotide sequence ID" value="NZ_SJPK01000005.1"/>
</dbReference>
<feature type="transmembrane region" description="Helical" evidence="6">
    <location>
        <begin position="342"/>
        <end position="360"/>
    </location>
</feature>
<feature type="domain" description="Mechanosensitive ion channel MscS" evidence="7">
    <location>
        <begin position="787"/>
        <end position="853"/>
    </location>
</feature>
<protein>
    <submittedName>
        <fullName evidence="9">Mechanosensitive channel MscK</fullName>
    </submittedName>
</protein>
<dbReference type="Gene3D" id="3.30.70.100">
    <property type="match status" value="1"/>
</dbReference>
<feature type="transmembrane region" description="Helical" evidence="6">
    <location>
        <begin position="463"/>
        <end position="484"/>
    </location>
</feature>
<dbReference type="InterPro" id="IPR006685">
    <property type="entry name" value="MscS_channel_2nd"/>
</dbReference>
<feature type="transmembrane region" description="Helical" evidence="6">
    <location>
        <begin position="381"/>
        <end position="404"/>
    </location>
</feature>
<feature type="transmembrane region" description="Helical" evidence="6">
    <location>
        <begin position="496"/>
        <end position="516"/>
    </location>
</feature>
<keyword evidence="4 6" id="KW-1133">Transmembrane helix</keyword>
<dbReference type="InterPro" id="IPR052702">
    <property type="entry name" value="MscS-like_channel"/>
</dbReference>
<feature type="domain" description="Mechanosensitive ion channel inner membrane" evidence="8">
    <location>
        <begin position="344"/>
        <end position="580"/>
    </location>
</feature>
<dbReference type="PANTHER" id="PTHR30347:SF1">
    <property type="entry name" value="MECHANOSENSITIVE CHANNEL MSCK"/>
    <property type="match status" value="1"/>
</dbReference>
<dbReference type="Pfam" id="PF00924">
    <property type="entry name" value="MS_channel_2nd"/>
    <property type="match status" value="1"/>
</dbReference>
<dbReference type="Gene3D" id="2.30.30.60">
    <property type="match status" value="1"/>
</dbReference>
<comment type="caution">
    <text evidence="9">The sequence shown here is derived from an EMBL/GenBank/DDBJ whole genome shotgun (WGS) entry which is preliminary data.</text>
</comment>
<evidence type="ECO:0000256" key="3">
    <source>
        <dbReference type="ARBA" id="ARBA00022692"/>
    </source>
</evidence>
<dbReference type="Gene3D" id="1.10.287.1260">
    <property type="match status" value="1"/>
</dbReference>
<evidence type="ECO:0000256" key="5">
    <source>
        <dbReference type="ARBA" id="ARBA00023136"/>
    </source>
</evidence>
<dbReference type="InterPro" id="IPR023408">
    <property type="entry name" value="MscS_beta-dom_sf"/>
</dbReference>
<dbReference type="GO" id="GO:0008381">
    <property type="term" value="F:mechanosensitive monoatomic ion channel activity"/>
    <property type="evidence" value="ECO:0007669"/>
    <property type="project" value="UniProtKB-ARBA"/>
</dbReference>
<keyword evidence="5 6" id="KW-0472">Membrane</keyword>
<evidence type="ECO:0000313" key="9">
    <source>
        <dbReference type="EMBL" id="TWT66559.1"/>
    </source>
</evidence>
<proteinExistence type="predicted"/>
<comment type="subcellular location">
    <subcellularLocation>
        <location evidence="1">Cell membrane</location>
        <topology evidence="1">Multi-pass membrane protein</topology>
    </subcellularLocation>
</comment>
<keyword evidence="2" id="KW-1003">Cell membrane</keyword>
<keyword evidence="3 6" id="KW-0812">Transmembrane</keyword>
<evidence type="ECO:0000259" key="7">
    <source>
        <dbReference type="Pfam" id="PF00924"/>
    </source>
</evidence>
<dbReference type="InterPro" id="IPR025692">
    <property type="entry name" value="MscS_IM_dom1"/>
</dbReference>
<dbReference type="Proteomes" id="UP000318053">
    <property type="component" value="Unassembled WGS sequence"/>
</dbReference>
<evidence type="ECO:0000313" key="10">
    <source>
        <dbReference type="Proteomes" id="UP000318053"/>
    </source>
</evidence>
<gene>
    <name evidence="9" type="primary">mscK</name>
    <name evidence="9" type="ORF">CA85_26560</name>
</gene>
<feature type="transmembrane region" description="Helical" evidence="6">
    <location>
        <begin position="704"/>
        <end position="730"/>
    </location>
</feature>
<feature type="transmembrane region" description="Helical" evidence="6">
    <location>
        <begin position="770"/>
        <end position="789"/>
    </location>
</feature>
<evidence type="ECO:0000256" key="2">
    <source>
        <dbReference type="ARBA" id="ARBA00022475"/>
    </source>
</evidence>
<dbReference type="InterPro" id="IPR011066">
    <property type="entry name" value="MscS_channel_C_sf"/>
</dbReference>
<sequence>MNRNPGLPSARWTLRNVLLITAVIVAQSAHQTCIAQQPRFFSYQDGGARFEPPRREPRPAEPRYALLPSKAQWGHTPAYQNTGWDDQQSRLRSAQQSAERFREIANAHVGPVAEVAEENAQFVQQWIDLAQRHADLAERLDEATAKFQSTSHDLEDITAKVERYGLTPTIGLLLRSKQDQIDQWQVRDSSNSIASSDLTESRALQLAIELVELDGSDPIQQSKRLLALADSETQPAQNFANQAQLQSLLRERHQWLTALRQGHESYQQKIGELDAANAASTQLTDDYRTLVDRHITWIRSGDPLSVSDLKQLRSGLAALFDSGRTGEFGFSLQRKWSTEPSAGIGLMIWIFAILIVRWRTKTWLIGIGDRKRLRHATADTRTLAASALTVMVALTLPAVLYAIARWLGSGYVSESTLNASSGFYAASLVALMVEMPRQLLRNSGFVDKHVAVELPRRERASNYLKLIGFALVLSAYLITLTAQIDHGIWRGSVARVGFLLTMLLVAWTLHLALRPTGGVLEPLIAKFGGRVIYHARILIYVVAIGFPLLMAALTALGYGFTAVAIIQRAIITLVGFLIAATLWPAVKILAARSWAMLTGTTPTPVVADPYSDQAASSDAPASGVLAEHFLELKHQLAFLCQCALLFAMIASVAWLWIDIFPSMQMGNPVVWNIHDTVTQSTTNEAGQTVITSAVETTPITMLHLVFAAVTLFVAFQLAKLLPALFDALVLQRVSFDEGMEHFSLVLGRFLLFAVGCFIACKAIGIRWQTIQWLAVGLTIGLGFGLQDMVRNLFGGLIVLFEKPAHLGDFISVGNFRGRIAAQRLRTTVLSDDEGREVIIPNQKFVGEQVVNWRGAGRLRVIPIEVAVSREERPADVCRLLTELAIEQDDVLLTPSPQATLVCVGKRSQRIELRVWIEDGHDAEIYRDTLLRLVRRYLAERNWLDKTQPTQPRLRTALDEMELEKPRRRVA</sequence>
<feature type="transmembrane region" description="Helical" evidence="6">
    <location>
        <begin position="742"/>
        <end position="764"/>
    </location>
</feature>
<feature type="transmembrane region" description="Helical" evidence="6">
    <location>
        <begin position="537"/>
        <end position="559"/>
    </location>
</feature>
<dbReference type="GO" id="GO:0005886">
    <property type="term" value="C:plasma membrane"/>
    <property type="evidence" value="ECO:0007669"/>
    <property type="project" value="UniProtKB-SubCell"/>
</dbReference>
<dbReference type="Pfam" id="PF12794">
    <property type="entry name" value="MscS_TM"/>
    <property type="match status" value="1"/>
</dbReference>
<dbReference type="AlphaFoldDB" id="A0A5C5XVL7"/>
<evidence type="ECO:0000259" key="8">
    <source>
        <dbReference type="Pfam" id="PF12794"/>
    </source>
</evidence>
<organism evidence="9 10">
    <name type="scientific">Allorhodopirellula solitaria</name>
    <dbReference type="NCBI Taxonomy" id="2527987"/>
    <lineage>
        <taxon>Bacteria</taxon>
        <taxon>Pseudomonadati</taxon>
        <taxon>Planctomycetota</taxon>
        <taxon>Planctomycetia</taxon>
        <taxon>Pirellulales</taxon>
        <taxon>Pirellulaceae</taxon>
        <taxon>Allorhodopirellula</taxon>
    </lineage>
</organism>
<dbReference type="InterPro" id="IPR010920">
    <property type="entry name" value="LSM_dom_sf"/>
</dbReference>
<dbReference type="PANTHER" id="PTHR30347">
    <property type="entry name" value="POTASSIUM CHANNEL RELATED"/>
    <property type="match status" value="1"/>
</dbReference>
<feature type="transmembrane region" description="Helical" evidence="6">
    <location>
        <begin position="565"/>
        <end position="586"/>
    </location>
</feature>
<dbReference type="OrthoDB" id="9809206at2"/>
<evidence type="ECO:0000256" key="4">
    <source>
        <dbReference type="ARBA" id="ARBA00022989"/>
    </source>
</evidence>
<evidence type="ECO:0000256" key="1">
    <source>
        <dbReference type="ARBA" id="ARBA00004651"/>
    </source>
</evidence>
<reference evidence="9 10" key="1">
    <citation type="submission" date="2019-02" db="EMBL/GenBank/DDBJ databases">
        <title>Deep-cultivation of Planctomycetes and their phenomic and genomic characterization uncovers novel biology.</title>
        <authorList>
            <person name="Wiegand S."/>
            <person name="Jogler M."/>
            <person name="Boedeker C."/>
            <person name="Pinto D."/>
            <person name="Vollmers J."/>
            <person name="Rivas-Marin E."/>
            <person name="Kohn T."/>
            <person name="Peeters S.H."/>
            <person name="Heuer A."/>
            <person name="Rast P."/>
            <person name="Oberbeckmann S."/>
            <person name="Bunk B."/>
            <person name="Jeske O."/>
            <person name="Meyerdierks A."/>
            <person name="Storesund J.E."/>
            <person name="Kallscheuer N."/>
            <person name="Luecker S."/>
            <person name="Lage O.M."/>
            <person name="Pohl T."/>
            <person name="Merkel B.J."/>
            <person name="Hornburger P."/>
            <person name="Mueller R.-W."/>
            <person name="Bruemmer F."/>
            <person name="Labrenz M."/>
            <person name="Spormann A.M."/>
            <person name="Op Den Camp H."/>
            <person name="Overmann J."/>
            <person name="Amann R."/>
            <person name="Jetten M.S.M."/>
            <person name="Mascher T."/>
            <person name="Medema M.H."/>
            <person name="Devos D.P."/>
            <person name="Kaster A.-K."/>
            <person name="Ovreas L."/>
            <person name="Rohde M."/>
            <person name="Galperin M.Y."/>
            <person name="Jogler C."/>
        </authorList>
    </citation>
    <scope>NUCLEOTIDE SEQUENCE [LARGE SCALE GENOMIC DNA]</scope>
    <source>
        <strain evidence="9 10">CA85</strain>
    </source>
</reference>
<name>A0A5C5XVL7_9BACT</name>
<feature type="transmembrane region" description="Helical" evidence="6">
    <location>
        <begin position="636"/>
        <end position="657"/>
    </location>
</feature>
<evidence type="ECO:0000256" key="6">
    <source>
        <dbReference type="SAM" id="Phobius"/>
    </source>
</evidence>
<dbReference type="SUPFAM" id="SSF50182">
    <property type="entry name" value="Sm-like ribonucleoproteins"/>
    <property type="match status" value="1"/>
</dbReference>
<dbReference type="EMBL" id="SJPK01000005">
    <property type="protein sequence ID" value="TWT66559.1"/>
    <property type="molecule type" value="Genomic_DNA"/>
</dbReference>
<dbReference type="SUPFAM" id="SSF82689">
    <property type="entry name" value="Mechanosensitive channel protein MscS (YggB), C-terminal domain"/>
    <property type="match status" value="1"/>
</dbReference>